<dbReference type="GO" id="GO:0005886">
    <property type="term" value="C:plasma membrane"/>
    <property type="evidence" value="ECO:0007669"/>
    <property type="project" value="TreeGrafter"/>
</dbReference>
<evidence type="ECO:0000256" key="2">
    <source>
        <dbReference type="ARBA" id="ARBA00007018"/>
    </source>
</evidence>
<name>A0A448WXG0_9PLAT</name>
<dbReference type="Pfam" id="PF03006">
    <property type="entry name" value="HlyIII"/>
    <property type="match status" value="1"/>
</dbReference>
<organism evidence="7 8">
    <name type="scientific">Protopolystoma xenopodis</name>
    <dbReference type="NCBI Taxonomy" id="117903"/>
    <lineage>
        <taxon>Eukaryota</taxon>
        <taxon>Metazoa</taxon>
        <taxon>Spiralia</taxon>
        <taxon>Lophotrochozoa</taxon>
        <taxon>Platyhelminthes</taxon>
        <taxon>Monogenea</taxon>
        <taxon>Polyopisthocotylea</taxon>
        <taxon>Polystomatidea</taxon>
        <taxon>Polystomatidae</taxon>
        <taxon>Protopolystoma</taxon>
    </lineage>
</organism>
<gene>
    <name evidence="7" type="ORF">PXEA_LOCUS15974</name>
</gene>
<evidence type="ECO:0000256" key="4">
    <source>
        <dbReference type="ARBA" id="ARBA00022989"/>
    </source>
</evidence>
<dbReference type="InterPro" id="IPR004254">
    <property type="entry name" value="AdipoR/HlyIII-related"/>
</dbReference>
<dbReference type="PANTHER" id="PTHR20855:SF52">
    <property type="entry name" value="ADIPONECTIN RECEPTOR PROTEIN"/>
    <property type="match status" value="1"/>
</dbReference>
<proteinExistence type="inferred from homology"/>
<keyword evidence="4 6" id="KW-1133">Transmembrane helix</keyword>
<dbReference type="EMBL" id="CAAALY010056926">
    <property type="protein sequence ID" value="VEL22534.1"/>
    <property type="molecule type" value="Genomic_DNA"/>
</dbReference>
<evidence type="ECO:0000313" key="7">
    <source>
        <dbReference type="EMBL" id="VEL22534.1"/>
    </source>
</evidence>
<dbReference type="AlphaFoldDB" id="A0A448WXG0"/>
<keyword evidence="3 6" id="KW-0812">Transmembrane</keyword>
<reference evidence="7" key="1">
    <citation type="submission" date="2018-11" db="EMBL/GenBank/DDBJ databases">
        <authorList>
            <consortium name="Pathogen Informatics"/>
        </authorList>
    </citation>
    <scope>NUCLEOTIDE SEQUENCE</scope>
</reference>
<keyword evidence="5 6" id="KW-0472">Membrane</keyword>
<dbReference type="PANTHER" id="PTHR20855">
    <property type="entry name" value="ADIPOR/PROGESTIN RECEPTOR-RELATED"/>
    <property type="match status" value="1"/>
</dbReference>
<feature type="transmembrane region" description="Helical" evidence="6">
    <location>
        <begin position="12"/>
        <end position="32"/>
    </location>
</feature>
<comment type="caution">
    <text evidence="7">The sequence shown here is derived from an EMBL/GenBank/DDBJ whole genome shotgun (WGS) entry which is preliminary data.</text>
</comment>
<dbReference type="OrthoDB" id="6276377at2759"/>
<evidence type="ECO:0000256" key="3">
    <source>
        <dbReference type="ARBA" id="ARBA00022692"/>
    </source>
</evidence>
<keyword evidence="8" id="KW-1185">Reference proteome</keyword>
<dbReference type="GO" id="GO:0038023">
    <property type="term" value="F:signaling receptor activity"/>
    <property type="evidence" value="ECO:0007669"/>
    <property type="project" value="TreeGrafter"/>
</dbReference>
<accession>A0A448WXG0</accession>
<evidence type="ECO:0000256" key="1">
    <source>
        <dbReference type="ARBA" id="ARBA00004141"/>
    </source>
</evidence>
<comment type="similarity">
    <text evidence="2">Belongs to the ADIPOR family.</text>
</comment>
<evidence type="ECO:0000256" key="5">
    <source>
        <dbReference type="ARBA" id="ARBA00023136"/>
    </source>
</evidence>
<comment type="subcellular location">
    <subcellularLocation>
        <location evidence="1">Membrane</location>
        <topology evidence="1">Multi-pass membrane protein</topology>
    </subcellularLocation>
</comment>
<evidence type="ECO:0000256" key="6">
    <source>
        <dbReference type="SAM" id="Phobius"/>
    </source>
</evidence>
<protein>
    <submittedName>
        <fullName evidence="7">Uncharacterized protein</fullName>
    </submittedName>
</protein>
<sequence length="71" mass="7969">MEGFWQAVSSAALGWLILMALLYITGAVIYALRIPERLWPGKFDIWFNSLHSSLNGIYIISLGGIVNFHIC</sequence>
<evidence type="ECO:0000313" key="8">
    <source>
        <dbReference type="Proteomes" id="UP000784294"/>
    </source>
</evidence>
<dbReference type="GO" id="GO:0033211">
    <property type="term" value="P:adiponectin-activated signaling pathway"/>
    <property type="evidence" value="ECO:0007669"/>
    <property type="project" value="TreeGrafter"/>
</dbReference>
<dbReference type="Proteomes" id="UP000784294">
    <property type="component" value="Unassembled WGS sequence"/>
</dbReference>